<organism evidence="1">
    <name type="scientific">Arundo donax</name>
    <name type="common">Giant reed</name>
    <name type="synonym">Donax arundinaceus</name>
    <dbReference type="NCBI Taxonomy" id="35708"/>
    <lineage>
        <taxon>Eukaryota</taxon>
        <taxon>Viridiplantae</taxon>
        <taxon>Streptophyta</taxon>
        <taxon>Embryophyta</taxon>
        <taxon>Tracheophyta</taxon>
        <taxon>Spermatophyta</taxon>
        <taxon>Magnoliopsida</taxon>
        <taxon>Liliopsida</taxon>
        <taxon>Poales</taxon>
        <taxon>Poaceae</taxon>
        <taxon>PACMAD clade</taxon>
        <taxon>Arundinoideae</taxon>
        <taxon>Arundineae</taxon>
        <taxon>Arundo</taxon>
    </lineage>
</organism>
<evidence type="ECO:0000313" key="1">
    <source>
        <dbReference type="EMBL" id="JAD34580.1"/>
    </source>
</evidence>
<sequence>MMISCYVAKFAISKIKRTDATMWLNLPSQRLKEQMLHIMVLAFYVSFLAQ</sequence>
<reference evidence="1" key="2">
    <citation type="journal article" date="2015" name="Data Brief">
        <title>Shoot transcriptome of the giant reed, Arundo donax.</title>
        <authorList>
            <person name="Barrero R.A."/>
            <person name="Guerrero F.D."/>
            <person name="Moolhuijzen P."/>
            <person name="Goolsby J.A."/>
            <person name="Tidwell J."/>
            <person name="Bellgard S.E."/>
            <person name="Bellgard M.I."/>
        </authorList>
    </citation>
    <scope>NUCLEOTIDE SEQUENCE</scope>
    <source>
        <tissue evidence="1">Shoot tissue taken approximately 20 cm above the soil surface</tissue>
    </source>
</reference>
<name>A0A0A8ZCW9_ARUDO</name>
<reference evidence="1" key="1">
    <citation type="submission" date="2014-09" db="EMBL/GenBank/DDBJ databases">
        <authorList>
            <person name="Magalhaes I.L.F."/>
            <person name="Oliveira U."/>
            <person name="Santos F.R."/>
            <person name="Vidigal T.H.D.A."/>
            <person name="Brescovit A.D."/>
            <person name="Santos A.J."/>
        </authorList>
    </citation>
    <scope>NUCLEOTIDE SEQUENCE</scope>
    <source>
        <tissue evidence="1">Shoot tissue taken approximately 20 cm above the soil surface</tissue>
    </source>
</reference>
<proteinExistence type="predicted"/>
<accession>A0A0A8ZCW9</accession>
<dbReference type="EMBL" id="GBRH01263315">
    <property type="protein sequence ID" value="JAD34580.1"/>
    <property type="molecule type" value="Transcribed_RNA"/>
</dbReference>
<protein>
    <submittedName>
        <fullName evidence="1">Uncharacterized protein</fullName>
    </submittedName>
</protein>
<dbReference type="AlphaFoldDB" id="A0A0A8ZCW9"/>